<feature type="transmembrane region" description="Helical" evidence="8">
    <location>
        <begin position="385"/>
        <end position="409"/>
    </location>
</feature>
<keyword evidence="2" id="KW-0813">Transport</keyword>
<dbReference type="Gene3D" id="3.30.70.1440">
    <property type="entry name" value="Multidrug efflux transporter AcrB pore domain"/>
    <property type="match status" value="1"/>
</dbReference>
<dbReference type="PRINTS" id="PR00702">
    <property type="entry name" value="ACRIFLAVINRP"/>
</dbReference>
<dbReference type="SUPFAM" id="SSF82866">
    <property type="entry name" value="Multidrug efflux transporter AcrB transmembrane domain"/>
    <property type="match status" value="2"/>
</dbReference>
<feature type="transmembrane region" description="Helical" evidence="8">
    <location>
        <begin position="462"/>
        <end position="480"/>
    </location>
</feature>
<dbReference type="EMBL" id="QICN01000010">
    <property type="protein sequence ID" value="PXV65322.1"/>
    <property type="molecule type" value="Genomic_DNA"/>
</dbReference>
<feature type="transmembrane region" description="Helical" evidence="8">
    <location>
        <begin position="853"/>
        <end position="873"/>
    </location>
</feature>
<feature type="transmembrane region" description="Helical" evidence="8">
    <location>
        <begin position="995"/>
        <end position="1021"/>
    </location>
</feature>
<keyword evidence="7 8" id="KW-0472">Membrane</keyword>
<dbReference type="AlphaFoldDB" id="A0A318E8Y5"/>
<evidence type="ECO:0000313" key="9">
    <source>
        <dbReference type="EMBL" id="PXV65322.1"/>
    </source>
</evidence>
<organism evidence="9 10">
    <name type="scientific">Sinimarinibacterium flocculans</name>
    <dbReference type="NCBI Taxonomy" id="985250"/>
    <lineage>
        <taxon>Bacteria</taxon>
        <taxon>Pseudomonadati</taxon>
        <taxon>Pseudomonadota</taxon>
        <taxon>Gammaproteobacteria</taxon>
        <taxon>Nevskiales</taxon>
        <taxon>Nevskiaceae</taxon>
        <taxon>Sinimarinibacterium</taxon>
    </lineage>
</organism>
<keyword evidence="6 8" id="KW-1133">Transmembrane helix</keyword>
<dbReference type="Gene3D" id="3.30.70.1320">
    <property type="entry name" value="Multidrug efflux transporter AcrB pore domain like"/>
    <property type="match status" value="1"/>
</dbReference>
<reference evidence="9 10" key="1">
    <citation type="submission" date="2018-04" db="EMBL/GenBank/DDBJ databases">
        <title>Genomic Encyclopedia of Type Strains, Phase IV (KMG-IV): sequencing the most valuable type-strain genomes for metagenomic binning, comparative biology and taxonomic classification.</title>
        <authorList>
            <person name="Goeker M."/>
        </authorList>
    </citation>
    <scope>NUCLEOTIDE SEQUENCE [LARGE SCALE GENOMIC DNA]</scope>
    <source>
        <strain evidence="9 10">DSM 104150</strain>
    </source>
</reference>
<feature type="transmembrane region" description="Helical" evidence="8">
    <location>
        <begin position="923"/>
        <end position="943"/>
    </location>
</feature>
<proteinExistence type="predicted"/>
<protein>
    <submittedName>
        <fullName evidence="9">Multidrug efflux pump</fullName>
    </submittedName>
</protein>
<feature type="transmembrane region" description="Helical" evidence="8">
    <location>
        <begin position="964"/>
        <end position="983"/>
    </location>
</feature>
<keyword evidence="3" id="KW-1003">Cell membrane</keyword>
<evidence type="ECO:0000256" key="3">
    <source>
        <dbReference type="ARBA" id="ARBA00022475"/>
    </source>
</evidence>
<feature type="transmembrane region" description="Helical" evidence="8">
    <location>
        <begin position="530"/>
        <end position="547"/>
    </location>
</feature>
<sequence length="1045" mass="113926">MHFTDIFIKRPVLATVVSLVILLLGLRAGADLTVREYPELQNAQINISVAYPGAEAELMDGFITTPLEREIATADGIDFMTSSTAQGIATITANLRLDKDPNEALTEISAKVNKLRRQLPEASEDPVVEIGESGGTAAMYISVYSKVLDKSQITDYLIRVVEPQLSTIPGVEKAEIQGARTYAMRVWLKPDRLAAHNLTASEVYGRIREQNVLSAVGEAKGNYVRIGLSAQTDLRTTDEFRQLVLRTEGDDVVRLGDVADIVLGAEDYDGGAGWNGDPALFIAVFVRPEANVLDVIEDVLKVWPSIKQALPEGLEAEIGYDSTEYIREAIAEVRTTLIEAVLIVLAVIFLFLGSVRSSLIPAVTVPLSLVGALFIMLVMGYTINLLTLLAMVLAIGMVVDDAIIVLENVHRHIEEGMKPFDAAIKGARELVGPVIAMTITLVAVYAPIGFLSGITGKLFSEFAFTLAGAVLISGIIALTLTPMMCARILKPTHGEDAEPNRLADWLDAKFESWRNGYKQRLHGALNTRHVIGVFGVIVFVSCGFLYVSTPGELAPQEDFGFAFSINEVDGYASPEYLEEQFQAAQKITLEDPDVDNIFTFSISNGNATNTAFMGMVMRNWTERERLTPTILSELQGKLNKLPGLRWTGIQPPALPTPGQGYPVEFVLKSTAPPETIARIGDQIVERAEATKQFFFIGQRLHIDKPETRIHIDRDKAAMLGVDMGALSADMAALLAGGEVNRFSYDSRSYKVIQQVTRGERINPQQLEGYYTRARNGELIPLSTLVKLEDRVIPRTIEHFQQLNSNTIIAVPRPDIPQGEALKVFEDLFAELAPANFQTDYAGASRQFKQEGTALATTFVFALILIYLVLAAQFESFRDPIIMLVTVPMSICGALLVLNIFAILNSMQIAQFPGMTLNIYTQVGLVTLIGVISKHGILIVEFANKLQEQGMGKREAIEEAASIRLRPVLMTTAALVIAMFPLLFAEGPGAGSRFSIGLVIAAGMTIGTLFTLYVVPAMYLYIGRDYAAVAAKKAAKAHGSAPAAAH</sequence>
<dbReference type="Gene3D" id="3.30.2090.10">
    <property type="entry name" value="Multidrug efflux transporter AcrB TolC docking domain, DN and DC subdomains"/>
    <property type="match status" value="2"/>
</dbReference>
<evidence type="ECO:0000256" key="8">
    <source>
        <dbReference type="SAM" id="Phobius"/>
    </source>
</evidence>
<evidence type="ECO:0000256" key="4">
    <source>
        <dbReference type="ARBA" id="ARBA00022519"/>
    </source>
</evidence>
<dbReference type="FunFam" id="1.20.1640.10:FF:000001">
    <property type="entry name" value="Efflux pump membrane transporter"/>
    <property type="match status" value="1"/>
</dbReference>
<comment type="subcellular location">
    <subcellularLocation>
        <location evidence="1">Cell inner membrane</location>
        <topology evidence="1">Multi-pass membrane protein</topology>
    </subcellularLocation>
</comment>
<dbReference type="PANTHER" id="PTHR32063:SF14">
    <property type="entry name" value="BLL4319 PROTEIN"/>
    <property type="match status" value="1"/>
</dbReference>
<keyword evidence="5 8" id="KW-0812">Transmembrane</keyword>
<dbReference type="GO" id="GO:0042910">
    <property type="term" value="F:xenobiotic transmembrane transporter activity"/>
    <property type="evidence" value="ECO:0007669"/>
    <property type="project" value="TreeGrafter"/>
</dbReference>
<feature type="transmembrane region" description="Helical" evidence="8">
    <location>
        <begin position="430"/>
        <end position="450"/>
    </location>
</feature>
<dbReference type="OrthoDB" id="9758297at2"/>
<accession>A0A318E8Y5</accession>
<dbReference type="PANTHER" id="PTHR32063">
    <property type="match status" value="1"/>
</dbReference>
<dbReference type="RefSeq" id="WP_110266355.1">
    <property type="nucleotide sequence ID" value="NZ_CAKZQT010000018.1"/>
</dbReference>
<feature type="transmembrane region" description="Helical" evidence="8">
    <location>
        <begin position="333"/>
        <end position="352"/>
    </location>
</feature>
<evidence type="ECO:0000256" key="2">
    <source>
        <dbReference type="ARBA" id="ARBA00022448"/>
    </source>
</evidence>
<dbReference type="SUPFAM" id="SSF82693">
    <property type="entry name" value="Multidrug efflux transporter AcrB pore domain, PN1, PN2, PC1 and PC2 subdomains"/>
    <property type="match status" value="4"/>
</dbReference>
<dbReference type="InterPro" id="IPR001036">
    <property type="entry name" value="Acrflvin-R"/>
</dbReference>
<evidence type="ECO:0000256" key="5">
    <source>
        <dbReference type="ARBA" id="ARBA00022692"/>
    </source>
</evidence>
<dbReference type="Gene3D" id="3.30.70.1430">
    <property type="entry name" value="Multidrug efflux transporter AcrB pore domain"/>
    <property type="match status" value="2"/>
</dbReference>
<comment type="caution">
    <text evidence="9">The sequence shown here is derived from an EMBL/GenBank/DDBJ whole genome shotgun (WGS) entry which is preliminary data.</text>
</comment>
<evidence type="ECO:0000256" key="7">
    <source>
        <dbReference type="ARBA" id="ARBA00023136"/>
    </source>
</evidence>
<dbReference type="SUPFAM" id="SSF82714">
    <property type="entry name" value="Multidrug efflux transporter AcrB TolC docking domain, DN and DC subdomains"/>
    <property type="match status" value="2"/>
</dbReference>
<evidence type="ECO:0000256" key="1">
    <source>
        <dbReference type="ARBA" id="ARBA00004429"/>
    </source>
</evidence>
<keyword evidence="4" id="KW-0997">Cell inner membrane</keyword>
<keyword evidence="10" id="KW-1185">Reference proteome</keyword>
<dbReference type="Pfam" id="PF00873">
    <property type="entry name" value="ACR_tran"/>
    <property type="match status" value="1"/>
</dbReference>
<feature type="transmembrane region" description="Helical" evidence="8">
    <location>
        <begin position="880"/>
        <end position="903"/>
    </location>
</feature>
<dbReference type="InterPro" id="IPR027463">
    <property type="entry name" value="AcrB_DN_DC_subdom"/>
</dbReference>
<dbReference type="GO" id="GO:0005886">
    <property type="term" value="C:plasma membrane"/>
    <property type="evidence" value="ECO:0007669"/>
    <property type="project" value="UniProtKB-SubCell"/>
</dbReference>
<dbReference type="Gene3D" id="1.20.1640.10">
    <property type="entry name" value="Multidrug efflux transporter AcrB transmembrane domain"/>
    <property type="match status" value="2"/>
</dbReference>
<evidence type="ECO:0000256" key="6">
    <source>
        <dbReference type="ARBA" id="ARBA00022989"/>
    </source>
</evidence>
<name>A0A318E8Y5_9GAMM</name>
<evidence type="ECO:0000313" key="10">
    <source>
        <dbReference type="Proteomes" id="UP000248330"/>
    </source>
</evidence>
<gene>
    <name evidence="9" type="ORF">C8D93_110140</name>
</gene>
<feature type="transmembrane region" description="Helical" evidence="8">
    <location>
        <begin position="359"/>
        <end position="379"/>
    </location>
</feature>
<dbReference type="Proteomes" id="UP000248330">
    <property type="component" value="Unassembled WGS sequence"/>
</dbReference>